<dbReference type="GO" id="GO:0046872">
    <property type="term" value="F:metal ion binding"/>
    <property type="evidence" value="ECO:0007669"/>
    <property type="project" value="UniProtKB-KW"/>
</dbReference>
<dbReference type="GO" id="GO:0004633">
    <property type="term" value="F:phosphopantothenoylcysteine decarboxylase activity"/>
    <property type="evidence" value="ECO:0007669"/>
    <property type="project" value="UniProtKB-UniRule"/>
</dbReference>
<feature type="binding site" evidence="3">
    <location>
        <position position="372"/>
    </location>
    <ligand>
        <name>CTP</name>
        <dbReference type="ChEBI" id="CHEBI:37563"/>
    </ligand>
</feature>
<dbReference type="SUPFAM" id="SSF52507">
    <property type="entry name" value="Homo-oligomeric flavin-containing Cys decarboxylases, HFCD"/>
    <property type="match status" value="1"/>
</dbReference>
<protein>
    <recommendedName>
        <fullName evidence="3">Coenzyme A biosynthesis bifunctional protein CoaBC</fullName>
    </recommendedName>
    <alternativeName>
        <fullName evidence="3">DNA/pantothenate metabolism flavoprotein</fullName>
    </alternativeName>
    <alternativeName>
        <fullName evidence="3">Phosphopantothenoylcysteine synthetase/decarboxylase</fullName>
        <shortName evidence="3">PPCS-PPCDC</shortName>
    </alternativeName>
    <domain>
        <recommendedName>
            <fullName evidence="3">Phosphopantothenoylcysteine decarboxylase</fullName>
            <shortName evidence="3">PPC decarboxylase</shortName>
            <shortName evidence="3">PPC-DC</shortName>
            <ecNumber evidence="3">4.1.1.36</ecNumber>
        </recommendedName>
        <alternativeName>
            <fullName evidence="3">CoaC</fullName>
        </alternativeName>
    </domain>
    <domain>
        <recommendedName>
            <fullName evidence="3">Phosphopantothenate--cysteine ligase</fullName>
            <ecNumber evidence="3">6.3.2.5</ecNumber>
        </recommendedName>
        <alternativeName>
            <fullName evidence="3">CoaB</fullName>
        </alternativeName>
        <alternativeName>
            <fullName evidence="3">Phosphopantothenoylcysteine synthetase</fullName>
            <shortName evidence="3">PPC synthetase</shortName>
            <shortName evidence="3">PPC-S</shortName>
        </alternativeName>
    </domain>
</protein>
<sequence>MSSSTSEPSKSEPSTLPPASAPSAPESPARPPLRVLLGISGGIAAYKSADLVRRLIARDAEVRVVMTRAAQAFITPLTLQALSGHPVRTDLLSPEAEAGMDHIALARWADQVLIAPATADLIARLACGLADDLLTTLVLATEAPVAIAPAMNHQMWAHPATQENAERLATRGLRIIGPAVGEQACGEQGAGRMVEPAAIVEALLGAYEVGSDARTDLAGRRVLMTVGPTREAIDPVRFIGNRSSGKMGYALAEALRARGARVTLIAGPTSASAPVGINRVDVESALEMEAAVMARAADCDLFVATAAVADYRPVCAADSKLKKSADEMTLRLVRNPDILARVAALPTPPFTVGFAAETEDPEGYARGKLAAKRLSLIAANRVGAGPGGFESDENALLCLWPDGGRRELPLMSKPALAKALADLIAERYAKRDATSLAS</sequence>
<comment type="caution">
    <text evidence="3">Lacks conserved residue(s) required for the propagation of feature annotation.</text>
</comment>
<dbReference type="InterPro" id="IPR003382">
    <property type="entry name" value="Flavoprotein"/>
</dbReference>
<dbReference type="Pfam" id="PF04127">
    <property type="entry name" value="DFP"/>
    <property type="match status" value="1"/>
</dbReference>
<dbReference type="EC" id="6.3.2.5" evidence="3"/>
<keyword evidence="3" id="KW-0511">Multifunctional enzyme</keyword>
<dbReference type="Gene3D" id="3.40.50.1950">
    <property type="entry name" value="Flavin prenyltransferase-like"/>
    <property type="match status" value="1"/>
</dbReference>
<dbReference type="Proteomes" id="UP001296967">
    <property type="component" value="Unassembled WGS sequence"/>
</dbReference>
<evidence type="ECO:0000313" key="9">
    <source>
        <dbReference type="Proteomes" id="UP001296967"/>
    </source>
</evidence>
<name>A0AAJ0UER7_HALSE</name>
<feature type="compositionally biased region" description="Low complexity" evidence="5">
    <location>
        <begin position="1"/>
        <end position="14"/>
    </location>
</feature>
<feature type="region of interest" description="Phosphopantothenoylcysteine decarboxylase" evidence="3">
    <location>
        <begin position="1"/>
        <end position="221"/>
    </location>
</feature>
<evidence type="ECO:0000256" key="1">
    <source>
        <dbReference type="ARBA" id="ARBA00022793"/>
    </source>
</evidence>
<dbReference type="PANTHER" id="PTHR14359">
    <property type="entry name" value="HOMO-OLIGOMERIC FLAVIN CONTAINING CYS DECARBOXYLASE FAMILY"/>
    <property type="match status" value="1"/>
</dbReference>
<keyword evidence="1 3" id="KW-0210">Decarboxylase</keyword>
<comment type="function">
    <text evidence="4">Catalyzes two steps in the biosynthesis of coenzyme A. In the first step cysteine is conjugated to 4'-phosphopantothenate to form 4-phosphopantothenoylcysteine, in the latter compound is decarboxylated to form 4'-phosphopantotheine.</text>
</comment>
<feature type="region of interest" description="Phosphopantothenate--cysteine ligase" evidence="3">
    <location>
        <begin position="222"/>
        <end position="438"/>
    </location>
</feature>
<feature type="domain" description="DNA/pantothenate metabolism flavoprotein C-terminal" evidence="7">
    <location>
        <begin position="217"/>
        <end position="426"/>
    </location>
</feature>
<dbReference type="GO" id="GO:0004632">
    <property type="term" value="F:phosphopantothenate--cysteine ligase activity"/>
    <property type="evidence" value="ECO:0007669"/>
    <property type="project" value="UniProtKB-UniRule"/>
</dbReference>
<feature type="binding site" evidence="3">
    <location>
        <position position="368"/>
    </location>
    <ligand>
        <name>CTP</name>
        <dbReference type="ChEBI" id="CHEBI:37563"/>
    </ligand>
</feature>
<reference evidence="8" key="1">
    <citation type="submission" date="2017-05" db="EMBL/GenBank/DDBJ databases">
        <authorList>
            <person name="Imhoff J.F."/>
            <person name="Rahn T."/>
            <person name="Kuenzel S."/>
            <person name="Neulinger S.C."/>
        </authorList>
    </citation>
    <scope>NUCLEOTIDE SEQUENCE</scope>
    <source>
        <strain evidence="8">DSM 4395</strain>
    </source>
</reference>
<feature type="active site" description="Proton donor" evidence="3">
    <location>
        <position position="185"/>
    </location>
</feature>
<evidence type="ECO:0000256" key="4">
    <source>
        <dbReference type="RuleBase" id="RU364078"/>
    </source>
</evidence>
<keyword evidence="3 4" id="KW-0436">Ligase</keyword>
<dbReference type="InterPro" id="IPR007085">
    <property type="entry name" value="DNA/pantothenate-metab_flavo_C"/>
</dbReference>
<organism evidence="8 9">
    <name type="scientific">Halochromatium salexigens</name>
    <name type="common">Chromatium salexigens</name>
    <dbReference type="NCBI Taxonomy" id="49447"/>
    <lineage>
        <taxon>Bacteria</taxon>
        <taxon>Pseudomonadati</taxon>
        <taxon>Pseudomonadota</taxon>
        <taxon>Gammaproteobacteria</taxon>
        <taxon>Chromatiales</taxon>
        <taxon>Chromatiaceae</taxon>
        <taxon>Halochromatium</taxon>
    </lineage>
</organism>
<evidence type="ECO:0000256" key="2">
    <source>
        <dbReference type="ARBA" id="ARBA00023239"/>
    </source>
</evidence>
<keyword evidence="9" id="KW-1185">Reference proteome</keyword>
<comment type="similarity">
    <text evidence="3 4">In the N-terminal section; belongs to the HFCD (homo-oligomeric flavin containing Cys decarboxylase) superfamily.</text>
</comment>
<comment type="catalytic activity">
    <reaction evidence="3 4">
        <text>(R)-4'-phosphopantothenate + L-cysteine + CTP = N-[(R)-4-phosphopantothenoyl]-L-cysteine + CMP + diphosphate + H(+)</text>
        <dbReference type="Rhea" id="RHEA:19397"/>
        <dbReference type="ChEBI" id="CHEBI:10986"/>
        <dbReference type="ChEBI" id="CHEBI:15378"/>
        <dbReference type="ChEBI" id="CHEBI:33019"/>
        <dbReference type="ChEBI" id="CHEBI:35235"/>
        <dbReference type="ChEBI" id="CHEBI:37563"/>
        <dbReference type="ChEBI" id="CHEBI:59458"/>
        <dbReference type="ChEBI" id="CHEBI:60377"/>
        <dbReference type="EC" id="6.3.2.5"/>
    </reaction>
</comment>
<dbReference type="InterPro" id="IPR035929">
    <property type="entry name" value="CoaB-like_sf"/>
</dbReference>
<dbReference type="NCBIfam" id="TIGR00521">
    <property type="entry name" value="coaBC_dfp"/>
    <property type="match status" value="1"/>
</dbReference>
<evidence type="ECO:0000259" key="7">
    <source>
        <dbReference type="Pfam" id="PF04127"/>
    </source>
</evidence>
<dbReference type="GO" id="GO:0071513">
    <property type="term" value="C:phosphopantothenoylcysteine decarboxylase complex"/>
    <property type="evidence" value="ECO:0007669"/>
    <property type="project" value="TreeGrafter"/>
</dbReference>
<accession>A0AAJ0UER7</accession>
<feature type="binding site" evidence="3">
    <location>
        <position position="320"/>
    </location>
    <ligand>
        <name>CTP</name>
        <dbReference type="ChEBI" id="CHEBI:37563"/>
    </ligand>
</feature>
<evidence type="ECO:0000259" key="6">
    <source>
        <dbReference type="Pfam" id="PF02441"/>
    </source>
</evidence>
<dbReference type="Pfam" id="PF02441">
    <property type="entry name" value="Flavoprotein"/>
    <property type="match status" value="1"/>
</dbReference>
<dbReference type="PANTHER" id="PTHR14359:SF6">
    <property type="entry name" value="PHOSPHOPANTOTHENOYLCYSTEINE DECARBOXYLASE"/>
    <property type="match status" value="1"/>
</dbReference>
<comment type="function">
    <text evidence="3">Catalyzes two sequential steps in the biosynthesis of coenzyme A. In the first step cysteine is conjugated to 4'-phosphopantothenate to form 4-phosphopantothenoylcysteine. In the second step the latter compound is decarboxylated to form 4'-phosphopantotheine.</text>
</comment>
<dbReference type="HAMAP" id="MF_02225">
    <property type="entry name" value="CoaBC"/>
    <property type="match status" value="1"/>
</dbReference>
<comment type="cofactor">
    <cofactor evidence="3">
        <name>Mg(2+)</name>
        <dbReference type="ChEBI" id="CHEBI:18420"/>
    </cofactor>
</comment>
<feature type="domain" description="Flavoprotein" evidence="6">
    <location>
        <begin position="34"/>
        <end position="204"/>
    </location>
</feature>
<gene>
    <name evidence="3" type="primary">coaBC</name>
    <name evidence="8" type="ORF">CCR82_05485</name>
</gene>
<dbReference type="EMBL" id="NHSF01000035">
    <property type="protein sequence ID" value="MBK5929991.1"/>
    <property type="molecule type" value="Genomic_DNA"/>
</dbReference>
<comment type="caution">
    <text evidence="8">The sequence shown here is derived from an EMBL/GenBank/DDBJ whole genome shotgun (WGS) entry which is preliminary data.</text>
</comment>
<dbReference type="InterPro" id="IPR005252">
    <property type="entry name" value="CoaBC"/>
</dbReference>
<dbReference type="RefSeq" id="WP_201244408.1">
    <property type="nucleotide sequence ID" value="NZ_NHSF01000035.1"/>
</dbReference>
<comment type="similarity">
    <text evidence="3 4">In the C-terminal section; belongs to the PPC synthetase family.</text>
</comment>
<dbReference type="SUPFAM" id="SSF102645">
    <property type="entry name" value="CoaB-like"/>
    <property type="match status" value="1"/>
</dbReference>
<feature type="binding site" evidence="3">
    <location>
        <position position="354"/>
    </location>
    <ligand>
        <name>CTP</name>
        <dbReference type="ChEBI" id="CHEBI:37563"/>
    </ligand>
</feature>
<comment type="catalytic activity">
    <reaction evidence="3 4">
        <text>N-[(R)-4-phosphopantothenoyl]-L-cysteine + H(+) = (R)-4'-phosphopantetheine + CO2</text>
        <dbReference type="Rhea" id="RHEA:16793"/>
        <dbReference type="ChEBI" id="CHEBI:15378"/>
        <dbReference type="ChEBI" id="CHEBI:16526"/>
        <dbReference type="ChEBI" id="CHEBI:59458"/>
        <dbReference type="ChEBI" id="CHEBI:61723"/>
        <dbReference type="EC" id="4.1.1.36"/>
    </reaction>
</comment>
<reference evidence="8" key="2">
    <citation type="journal article" date="2020" name="Microorganisms">
        <title>Osmotic Adaptation and Compatible Solute Biosynthesis of Phototrophic Bacteria as Revealed from Genome Analyses.</title>
        <authorList>
            <person name="Imhoff J.F."/>
            <person name="Rahn T."/>
            <person name="Kunzel S."/>
            <person name="Keller A."/>
            <person name="Neulinger S.C."/>
        </authorList>
    </citation>
    <scope>NUCLEOTIDE SEQUENCE</scope>
    <source>
        <strain evidence="8">DSM 4395</strain>
    </source>
</reference>
<evidence type="ECO:0000313" key="8">
    <source>
        <dbReference type="EMBL" id="MBK5929991.1"/>
    </source>
</evidence>
<dbReference type="GO" id="GO:0015937">
    <property type="term" value="P:coenzyme A biosynthetic process"/>
    <property type="evidence" value="ECO:0007669"/>
    <property type="project" value="UniProtKB-UniRule"/>
</dbReference>
<keyword evidence="3 4" id="KW-0288">FMN</keyword>
<feature type="region of interest" description="Disordered" evidence="5">
    <location>
        <begin position="1"/>
        <end position="29"/>
    </location>
</feature>
<evidence type="ECO:0000256" key="5">
    <source>
        <dbReference type="SAM" id="MobiDB-lite"/>
    </source>
</evidence>
<keyword evidence="3 4" id="KW-0285">Flavoprotein</keyword>
<comment type="cofactor">
    <cofactor evidence="3">
        <name>FMN</name>
        <dbReference type="ChEBI" id="CHEBI:58210"/>
    </cofactor>
    <text evidence="3">Binds 1 FMN per subunit.</text>
</comment>
<keyword evidence="3" id="KW-0479">Metal-binding</keyword>
<comment type="pathway">
    <text evidence="3 4">Cofactor biosynthesis; coenzyme A biosynthesis; CoA from (R)-pantothenate: step 3/5.</text>
</comment>
<proteinExistence type="inferred from homology"/>
<feature type="binding site" evidence="3">
    <location>
        <begin position="336"/>
        <end position="339"/>
    </location>
    <ligand>
        <name>CTP</name>
        <dbReference type="ChEBI" id="CHEBI:37563"/>
    </ligand>
</feature>
<feature type="binding site" evidence="3">
    <location>
        <position position="310"/>
    </location>
    <ligand>
        <name>CTP</name>
        <dbReference type="ChEBI" id="CHEBI:37563"/>
    </ligand>
</feature>
<dbReference type="GO" id="GO:0015941">
    <property type="term" value="P:pantothenate catabolic process"/>
    <property type="evidence" value="ECO:0007669"/>
    <property type="project" value="InterPro"/>
</dbReference>
<dbReference type="Gene3D" id="3.40.50.10300">
    <property type="entry name" value="CoaB-like"/>
    <property type="match status" value="1"/>
</dbReference>
<dbReference type="AlphaFoldDB" id="A0AAJ0UER7"/>
<dbReference type="InterPro" id="IPR036551">
    <property type="entry name" value="Flavin_trans-like"/>
</dbReference>
<keyword evidence="3" id="KW-0460">Magnesium</keyword>
<dbReference type="GO" id="GO:0010181">
    <property type="term" value="F:FMN binding"/>
    <property type="evidence" value="ECO:0007669"/>
    <property type="project" value="UniProtKB-UniRule"/>
</dbReference>
<keyword evidence="2 3" id="KW-0456">Lyase</keyword>
<evidence type="ECO:0000256" key="3">
    <source>
        <dbReference type="HAMAP-Rule" id="MF_02225"/>
    </source>
</evidence>
<comment type="pathway">
    <text evidence="3 4">Cofactor biosynthesis; coenzyme A biosynthesis; CoA from (R)-pantothenate: step 2/5.</text>
</comment>
<dbReference type="EC" id="4.1.1.36" evidence="3"/>